<protein>
    <submittedName>
        <fullName evidence="1">Uncharacterized protein</fullName>
    </submittedName>
</protein>
<reference evidence="1" key="1">
    <citation type="submission" date="2018-02" db="EMBL/GenBank/DDBJ databases">
        <title>Rhizophora mucronata_Transcriptome.</title>
        <authorList>
            <person name="Meera S.P."/>
            <person name="Sreeshan A."/>
            <person name="Augustine A."/>
        </authorList>
    </citation>
    <scope>NUCLEOTIDE SEQUENCE</scope>
    <source>
        <tissue evidence="1">Leaf</tissue>
    </source>
</reference>
<name>A0A2P2P6I6_RHIMU</name>
<dbReference type="AlphaFoldDB" id="A0A2P2P6I6"/>
<evidence type="ECO:0000313" key="1">
    <source>
        <dbReference type="EMBL" id="MBX50289.1"/>
    </source>
</evidence>
<sequence>MVTLEAISLFATDDISLDTFNYTFNKKLNVEC</sequence>
<organism evidence="1">
    <name type="scientific">Rhizophora mucronata</name>
    <name type="common">Asiatic mangrove</name>
    <dbReference type="NCBI Taxonomy" id="61149"/>
    <lineage>
        <taxon>Eukaryota</taxon>
        <taxon>Viridiplantae</taxon>
        <taxon>Streptophyta</taxon>
        <taxon>Embryophyta</taxon>
        <taxon>Tracheophyta</taxon>
        <taxon>Spermatophyta</taxon>
        <taxon>Magnoliopsida</taxon>
        <taxon>eudicotyledons</taxon>
        <taxon>Gunneridae</taxon>
        <taxon>Pentapetalae</taxon>
        <taxon>rosids</taxon>
        <taxon>fabids</taxon>
        <taxon>Malpighiales</taxon>
        <taxon>Rhizophoraceae</taxon>
        <taxon>Rhizophora</taxon>
    </lineage>
</organism>
<proteinExistence type="predicted"/>
<accession>A0A2P2P6I6</accession>
<dbReference type="EMBL" id="GGEC01069805">
    <property type="protein sequence ID" value="MBX50289.1"/>
    <property type="molecule type" value="Transcribed_RNA"/>
</dbReference>